<dbReference type="InterPro" id="IPR017937">
    <property type="entry name" value="Thioredoxin_CS"/>
</dbReference>
<dbReference type="PROSITE" id="PS00194">
    <property type="entry name" value="THIOREDOXIN_1"/>
    <property type="match status" value="1"/>
</dbReference>
<feature type="signal peptide" evidence="5">
    <location>
        <begin position="1"/>
        <end position="20"/>
    </location>
</feature>
<comment type="caution">
    <text evidence="7">The sequence shown here is derived from an EMBL/GenBank/DDBJ whole genome shotgun (WGS) entry which is preliminary data.</text>
</comment>
<evidence type="ECO:0000313" key="7">
    <source>
        <dbReference type="EMBL" id="MDG3586430.1"/>
    </source>
</evidence>
<dbReference type="InterPro" id="IPR011990">
    <property type="entry name" value="TPR-like_helical_dom_sf"/>
</dbReference>
<evidence type="ECO:0000313" key="8">
    <source>
        <dbReference type="Proteomes" id="UP001153642"/>
    </source>
</evidence>
<dbReference type="PANTHER" id="PTHR42852">
    <property type="entry name" value="THIOL:DISULFIDE INTERCHANGE PROTEIN DSBE"/>
    <property type="match status" value="1"/>
</dbReference>
<name>A0ABT6FT50_9FLAO</name>
<keyword evidence="8" id="KW-1185">Reference proteome</keyword>
<dbReference type="InterPro" id="IPR036249">
    <property type="entry name" value="Thioredoxin-like_sf"/>
</dbReference>
<organism evidence="7 8">
    <name type="scientific">Galbibacter pacificus</name>
    <dbReference type="NCBI Taxonomy" id="2996052"/>
    <lineage>
        <taxon>Bacteria</taxon>
        <taxon>Pseudomonadati</taxon>
        <taxon>Bacteroidota</taxon>
        <taxon>Flavobacteriia</taxon>
        <taxon>Flavobacteriales</taxon>
        <taxon>Flavobacteriaceae</taxon>
        <taxon>Galbibacter</taxon>
    </lineage>
</organism>
<evidence type="ECO:0000256" key="5">
    <source>
        <dbReference type="SAM" id="SignalP"/>
    </source>
</evidence>
<dbReference type="Gene3D" id="1.25.40.10">
    <property type="entry name" value="Tetratricopeptide repeat domain"/>
    <property type="match status" value="1"/>
</dbReference>
<dbReference type="InterPro" id="IPR050553">
    <property type="entry name" value="Thioredoxin_ResA/DsbE_sf"/>
</dbReference>
<dbReference type="EMBL" id="JAPMUA010000003">
    <property type="protein sequence ID" value="MDG3586430.1"/>
    <property type="molecule type" value="Genomic_DNA"/>
</dbReference>
<gene>
    <name evidence="7" type="ORF">OSR52_11155</name>
</gene>
<feature type="chain" id="PRO_5047452437" evidence="5">
    <location>
        <begin position="21"/>
        <end position="633"/>
    </location>
</feature>
<protein>
    <submittedName>
        <fullName evidence="7">Redoxin domain-containing protein</fullName>
    </submittedName>
</protein>
<dbReference type="PROSITE" id="PS51352">
    <property type="entry name" value="THIOREDOXIN_2"/>
    <property type="match status" value="1"/>
</dbReference>
<feature type="domain" description="Thioredoxin" evidence="6">
    <location>
        <begin position="477"/>
        <end position="630"/>
    </location>
</feature>
<dbReference type="SUPFAM" id="SSF52833">
    <property type="entry name" value="Thioredoxin-like"/>
    <property type="match status" value="1"/>
</dbReference>
<evidence type="ECO:0000256" key="2">
    <source>
        <dbReference type="ARBA" id="ARBA00022748"/>
    </source>
</evidence>
<dbReference type="Pfam" id="PF00578">
    <property type="entry name" value="AhpC-TSA"/>
    <property type="match status" value="1"/>
</dbReference>
<keyword evidence="2" id="KW-0201">Cytochrome c-type biogenesis</keyword>
<proteinExistence type="predicted"/>
<keyword evidence="4" id="KW-0676">Redox-active center</keyword>
<evidence type="ECO:0000256" key="4">
    <source>
        <dbReference type="ARBA" id="ARBA00023284"/>
    </source>
</evidence>
<dbReference type="RefSeq" id="WP_277899670.1">
    <property type="nucleotide sequence ID" value="NZ_JAPMUA010000003.1"/>
</dbReference>
<dbReference type="Proteomes" id="UP001153642">
    <property type="component" value="Unassembled WGS sequence"/>
</dbReference>
<sequence length="633" mass="71994">MKTIIYIFSILLLVSCQSEAGKENNLKIGKLTLNNERPTPGDSLKITYSETAPDSIDAYFYYMVDMQAYPVDIHFKSAPELIGNVYVPDSATAIAFNFKKGDTYDLNNNKGYIIPLYNNEGHILPGSRASMAAYAIYKGSNFGLEIDKDSLVTTIENDIAASPEIKEKWNTSYITLTYNQNQAKGKKLINEYVKSIVAKETLTEEDYQSIARMYGLSRDKKKTDSIKIIAAEKFPNGYFAKESYMDSLFATKDLEEKTKVYEAYAKKFPNDSGWSKTWALQTMARLNYKNGNTDKFKVYASQIKSKADKAGMYNDIAWENVEKGENLDFSADISKSSLELVQSLRENPSSKPKFLSVYQYNERLESTYQMYADTYALILFKQGNLEEAIKYQKEAIGDGNSVDVNKRYIEFLIADKQYATVINTAENFIKKGKSNPEIFDYYKTAYKEVNGEEGLENKVAELNDMSHKILEEKIKNALINEDAPQFTLKDIDNNNIALSSLKGKVVILDFWATWCGPCKASFPEMQELVTKYKNNDNVVVLFVNTFENTPKRKEDVVKFISKNKYDFQVLLDNPIKNSRDFEVANQYGIRGIPTKIIIGPDGNIHYRSVGYEGDGKLIEEMDILINLLKEKSV</sequence>
<comment type="subcellular location">
    <subcellularLocation>
        <location evidence="1">Cell envelope</location>
    </subcellularLocation>
</comment>
<evidence type="ECO:0000256" key="1">
    <source>
        <dbReference type="ARBA" id="ARBA00004196"/>
    </source>
</evidence>
<evidence type="ECO:0000259" key="6">
    <source>
        <dbReference type="PROSITE" id="PS51352"/>
    </source>
</evidence>
<dbReference type="PANTHER" id="PTHR42852:SF6">
    <property type="entry name" value="THIOL:DISULFIDE INTERCHANGE PROTEIN DSBE"/>
    <property type="match status" value="1"/>
</dbReference>
<keyword evidence="5" id="KW-0732">Signal</keyword>
<dbReference type="CDD" id="cd02966">
    <property type="entry name" value="TlpA_like_family"/>
    <property type="match status" value="1"/>
</dbReference>
<evidence type="ECO:0000256" key="3">
    <source>
        <dbReference type="ARBA" id="ARBA00023157"/>
    </source>
</evidence>
<accession>A0ABT6FT50</accession>
<dbReference type="InterPro" id="IPR000866">
    <property type="entry name" value="AhpC/TSA"/>
</dbReference>
<dbReference type="Gene3D" id="3.40.30.10">
    <property type="entry name" value="Glutaredoxin"/>
    <property type="match status" value="1"/>
</dbReference>
<reference evidence="7" key="1">
    <citation type="submission" date="2022-11" db="EMBL/GenBank/DDBJ databases">
        <title>High-quality draft genome sequence of Galbibacter sp. strain CMA-7.</title>
        <authorList>
            <person name="Wei L."/>
            <person name="Dong C."/>
            <person name="Shao Z."/>
        </authorList>
    </citation>
    <scope>NUCLEOTIDE SEQUENCE</scope>
    <source>
        <strain evidence="7">CMA-7</strain>
    </source>
</reference>
<keyword evidence="3" id="KW-1015">Disulfide bond</keyword>
<dbReference type="InterPro" id="IPR013766">
    <property type="entry name" value="Thioredoxin_domain"/>
</dbReference>
<dbReference type="PROSITE" id="PS51257">
    <property type="entry name" value="PROKAR_LIPOPROTEIN"/>
    <property type="match status" value="1"/>
</dbReference>